<name>A0A2N0H4W8_9SPHN</name>
<dbReference type="Proteomes" id="UP000232587">
    <property type="component" value="Unassembled WGS sequence"/>
</dbReference>
<dbReference type="AlphaFoldDB" id="A0A2N0H4W8"/>
<gene>
    <name evidence="1" type="ORF">B0I00_2619</name>
</gene>
<sequence>MQNSMATALQFRHKSPYSGFDDWLVLRLWGGDCEFKREIGE</sequence>
<protein>
    <submittedName>
        <fullName evidence="1">Uncharacterized protein</fullName>
    </submittedName>
</protein>
<comment type="caution">
    <text evidence="1">The sequence shown here is derived from an EMBL/GenBank/DDBJ whole genome shotgun (WGS) entry which is preliminary data.</text>
</comment>
<proteinExistence type="predicted"/>
<organism evidence="1 2">
    <name type="scientific">Novosphingobium kunmingense</name>
    <dbReference type="NCBI Taxonomy" id="1211806"/>
    <lineage>
        <taxon>Bacteria</taxon>
        <taxon>Pseudomonadati</taxon>
        <taxon>Pseudomonadota</taxon>
        <taxon>Alphaproteobacteria</taxon>
        <taxon>Sphingomonadales</taxon>
        <taxon>Sphingomonadaceae</taxon>
        <taxon>Novosphingobium</taxon>
    </lineage>
</organism>
<reference evidence="1 2" key="1">
    <citation type="submission" date="2017-11" db="EMBL/GenBank/DDBJ databases">
        <title>Genomic Encyclopedia of Type Strains, Phase III (KMG-III): the genomes of soil and plant-associated and newly described type strains.</title>
        <authorList>
            <person name="Whitman W."/>
        </authorList>
    </citation>
    <scope>NUCLEOTIDE SEQUENCE [LARGE SCALE GENOMIC DNA]</scope>
    <source>
        <strain evidence="1 2">CGMCC 1.12274</strain>
    </source>
</reference>
<dbReference type="EMBL" id="PHUF01000005">
    <property type="protein sequence ID" value="PKB13991.1"/>
    <property type="molecule type" value="Genomic_DNA"/>
</dbReference>
<evidence type="ECO:0000313" key="1">
    <source>
        <dbReference type="EMBL" id="PKB13991.1"/>
    </source>
</evidence>
<accession>A0A2N0H4W8</accession>
<keyword evidence="2" id="KW-1185">Reference proteome</keyword>
<evidence type="ECO:0000313" key="2">
    <source>
        <dbReference type="Proteomes" id="UP000232587"/>
    </source>
</evidence>